<dbReference type="Proteomes" id="UP000438182">
    <property type="component" value="Unassembled WGS sequence"/>
</dbReference>
<dbReference type="InterPro" id="IPR011055">
    <property type="entry name" value="Dup_hybrid_motif"/>
</dbReference>
<dbReference type="Pfam" id="PF01551">
    <property type="entry name" value="Peptidase_M23"/>
    <property type="match status" value="1"/>
</dbReference>
<evidence type="ECO:0000259" key="2">
    <source>
        <dbReference type="Pfam" id="PF01551"/>
    </source>
</evidence>
<evidence type="ECO:0000256" key="1">
    <source>
        <dbReference type="SAM" id="MobiDB-lite"/>
    </source>
</evidence>
<dbReference type="PANTHER" id="PTHR21666:SF270">
    <property type="entry name" value="MUREIN HYDROLASE ACTIVATOR ENVC"/>
    <property type="match status" value="1"/>
</dbReference>
<dbReference type="SUPFAM" id="SSF51261">
    <property type="entry name" value="Duplicated hybrid motif"/>
    <property type="match status" value="1"/>
</dbReference>
<sequence>MIEIPQGPNAPQHELPPARESAPGARRTPLAYAARFRRLGVKLSTVAAMALVGGLTLTTAVPANAVAAVQPDHVSVYASTEVGVVQELQSVVVADDVTVPTTETAEGYAVVSGTQIRKEKAAAAAAAAKAAAAKAAAAEAARPKLVWPTKTTAISDGFGYRSMGFHDGVDFVPGNGTPVMALADGVVTAATEDGGTWGVMITIRHVIEGKTVYSLYGHMQHGSMKVAVGQQVKAGAQIGVVGSTGWSTGPHMHLEMYGEDGVRWDGLAWLHARLG</sequence>
<dbReference type="GO" id="GO:0004222">
    <property type="term" value="F:metalloendopeptidase activity"/>
    <property type="evidence" value="ECO:0007669"/>
    <property type="project" value="TreeGrafter"/>
</dbReference>
<gene>
    <name evidence="3" type="ORF">GB864_13470</name>
</gene>
<evidence type="ECO:0000313" key="4">
    <source>
        <dbReference type="Proteomes" id="UP000438182"/>
    </source>
</evidence>
<reference evidence="3 4" key="1">
    <citation type="submission" date="2019-12" db="EMBL/GenBank/DDBJ databases">
        <authorList>
            <person name="Kim Y.S."/>
        </authorList>
    </citation>
    <scope>NUCLEOTIDE SEQUENCE [LARGE SCALE GENOMIC DNA]</scope>
    <source>
        <strain evidence="3 4">MMS17-SY077</strain>
    </source>
</reference>
<dbReference type="CDD" id="cd12797">
    <property type="entry name" value="M23_peptidase"/>
    <property type="match status" value="1"/>
</dbReference>
<feature type="region of interest" description="Disordered" evidence="1">
    <location>
        <begin position="1"/>
        <end position="24"/>
    </location>
</feature>
<proteinExistence type="predicted"/>
<keyword evidence="4" id="KW-1185">Reference proteome</keyword>
<protein>
    <submittedName>
        <fullName evidence="3">Peptidoglycan DD-metalloendopeptidase family protein</fullName>
    </submittedName>
</protein>
<dbReference type="EMBL" id="WSTA01000066">
    <property type="protein sequence ID" value="MWB99554.1"/>
    <property type="molecule type" value="Genomic_DNA"/>
</dbReference>
<name>A0A6I4P738_9MICO</name>
<dbReference type="PANTHER" id="PTHR21666">
    <property type="entry name" value="PEPTIDASE-RELATED"/>
    <property type="match status" value="1"/>
</dbReference>
<dbReference type="RefSeq" id="WP_160425896.1">
    <property type="nucleotide sequence ID" value="NZ_WSTA01000066.1"/>
</dbReference>
<dbReference type="InterPro" id="IPR050570">
    <property type="entry name" value="Cell_wall_metabolism_enzyme"/>
</dbReference>
<dbReference type="InterPro" id="IPR016047">
    <property type="entry name" value="M23ase_b-sheet_dom"/>
</dbReference>
<feature type="domain" description="M23ase beta-sheet core" evidence="2">
    <location>
        <begin position="165"/>
        <end position="258"/>
    </location>
</feature>
<accession>A0A6I4P738</accession>
<dbReference type="AlphaFoldDB" id="A0A6I4P738"/>
<organism evidence="3 4">
    <name type="scientific">Agromyces seonyuensis</name>
    <dbReference type="NCBI Taxonomy" id="2662446"/>
    <lineage>
        <taxon>Bacteria</taxon>
        <taxon>Bacillati</taxon>
        <taxon>Actinomycetota</taxon>
        <taxon>Actinomycetes</taxon>
        <taxon>Micrococcales</taxon>
        <taxon>Microbacteriaceae</taxon>
        <taxon>Agromyces</taxon>
    </lineage>
</organism>
<comment type="caution">
    <text evidence="3">The sequence shown here is derived from an EMBL/GenBank/DDBJ whole genome shotgun (WGS) entry which is preliminary data.</text>
</comment>
<evidence type="ECO:0000313" key="3">
    <source>
        <dbReference type="EMBL" id="MWB99554.1"/>
    </source>
</evidence>
<dbReference type="Gene3D" id="2.70.70.10">
    <property type="entry name" value="Glucose Permease (Domain IIA)"/>
    <property type="match status" value="1"/>
</dbReference>